<evidence type="ECO:0000313" key="4">
    <source>
        <dbReference type="Proteomes" id="UP000231693"/>
    </source>
</evidence>
<dbReference type="Proteomes" id="UP000231693">
    <property type="component" value="Unassembled WGS sequence"/>
</dbReference>
<feature type="compositionally biased region" description="Low complexity" evidence="1">
    <location>
        <begin position="70"/>
        <end position="83"/>
    </location>
</feature>
<comment type="caution">
    <text evidence="3">The sequence shown here is derived from an EMBL/GenBank/DDBJ whole genome shotgun (WGS) entry which is preliminary data.</text>
</comment>
<keyword evidence="2" id="KW-0812">Transmembrane</keyword>
<dbReference type="AlphaFoldDB" id="A0A2M9CZL1"/>
<evidence type="ECO:0000313" key="3">
    <source>
        <dbReference type="EMBL" id="PJJ77384.1"/>
    </source>
</evidence>
<feature type="compositionally biased region" description="Basic and acidic residues" evidence="1">
    <location>
        <begin position="21"/>
        <end position="30"/>
    </location>
</feature>
<dbReference type="RefSeq" id="WP_100421780.1">
    <property type="nucleotide sequence ID" value="NZ_BOOX01000003.1"/>
</dbReference>
<keyword evidence="4" id="KW-1185">Reference proteome</keyword>
<feature type="region of interest" description="Disordered" evidence="1">
    <location>
        <begin position="1"/>
        <end position="35"/>
    </location>
</feature>
<gene>
    <name evidence="3" type="ORF">CLV28_0603</name>
</gene>
<feature type="region of interest" description="Disordered" evidence="1">
    <location>
        <begin position="70"/>
        <end position="98"/>
    </location>
</feature>
<accession>A0A2M9CZL1</accession>
<organism evidence="3 4">
    <name type="scientific">Sediminihabitans luteus</name>
    <dbReference type="NCBI Taxonomy" id="1138585"/>
    <lineage>
        <taxon>Bacteria</taxon>
        <taxon>Bacillati</taxon>
        <taxon>Actinomycetota</taxon>
        <taxon>Actinomycetes</taxon>
        <taxon>Micrococcales</taxon>
        <taxon>Cellulomonadaceae</taxon>
        <taxon>Sediminihabitans</taxon>
    </lineage>
</organism>
<proteinExistence type="predicted"/>
<feature type="transmembrane region" description="Helical" evidence="2">
    <location>
        <begin position="44"/>
        <end position="65"/>
    </location>
</feature>
<dbReference type="EMBL" id="PGFE01000001">
    <property type="protein sequence ID" value="PJJ77384.1"/>
    <property type="molecule type" value="Genomic_DNA"/>
</dbReference>
<protein>
    <submittedName>
        <fullName evidence="3">Uncharacterized protein</fullName>
    </submittedName>
</protein>
<name>A0A2M9CZL1_9CELL</name>
<keyword evidence="2" id="KW-1133">Transmembrane helix</keyword>
<evidence type="ECO:0000256" key="2">
    <source>
        <dbReference type="SAM" id="Phobius"/>
    </source>
</evidence>
<dbReference type="OrthoDB" id="5140693at2"/>
<sequence>MSEHGPGGTRTAPRPAPSGERPGRPARTPERPAPSRAVYRRRRLVVLTLALLLVAGIVALVVALLPGGSDAAADPAPSATSAAVLPTTPTLEPVERPKDATRFELSLPDKVGRFALVAEDDSPAFDVDEPNEAWALTYADGAGPEATRVTLDAGQWIDEGQAAGAFDTAADALREATGPSVEKGDVSVAQPEGDPLVTGTYERYTDGPTTIVLWRNGTAVLRASGPSAEMESFYARFPF</sequence>
<reference evidence="3 4" key="1">
    <citation type="submission" date="2017-11" db="EMBL/GenBank/DDBJ databases">
        <title>Genomic Encyclopedia of Archaeal and Bacterial Type Strains, Phase II (KMG-II): From Individual Species to Whole Genera.</title>
        <authorList>
            <person name="Goeker M."/>
        </authorList>
    </citation>
    <scope>NUCLEOTIDE SEQUENCE [LARGE SCALE GENOMIC DNA]</scope>
    <source>
        <strain evidence="3 4">DSM 25478</strain>
    </source>
</reference>
<evidence type="ECO:0000256" key="1">
    <source>
        <dbReference type="SAM" id="MobiDB-lite"/>
    </source>
</evidence>
<keyword evidence="2" id="KW-0472">Membrane</keyword>